<keyword evidence="5" id="KW-0804">Transcription</keyword>
<evidence type="ECO:0000256" key="6">
    <source>
        <dbReference type="ARBA" id="ARBA00023242"/>
    </source>
</evidence>
<dbReference type="GO" id="GO:0000981">
    <property type="term" value="F:DNA-binding transcription factor activity, RNA polymerase II-specific"/>
    <property type="evidence" value="ECO:0007669"/>
    <property type="project" value="TreeGrafter"/>
</dbReference>
<dbReference type="InterPro" id="IPR050560">
    <property type="entry name" value="MYB_TF"/>
</dbReference>
<dbReference type="PANTHER" id="PTHR45614">
    <property type="entry name" value="MYB PROTEIN-RELATED"/>
    <property type="match status" value="1"/>
</dbReference>
<feature type="domain" description="HTH myb-type" evidence="10">
    <location>
        <begin position="152"/>
        <end position="202"/>
    </location>
</feature>
<name>A0A7J6VQ45_THATH</name>
<evidence type="ECO:0000259" key="9">
    <source>
        <dbReference type="PROSITE" id="PS50090"/>
    </source>
</evidence>
<accession>A0A7J6VQ45</accession>
<dbReference type="GO" id="GO:0000978">
    <property type="term" value="F:RNA polymerase II cis-regulatory region sequence-specific DNA binding"/>
    <property type="evidence" value="ECO:0007669"/>
    <property type="project" value="TreeGrafter"/>
</dbReference>
<feature type="domain" description="HTH myb-type" evidence="10">
    <location>
        <begin position="44"/>
        <end position="95"/>
    </location>
</feature>
<dbReference type="FunFam" id="1.10.10.60:FF:000016">
    <property type="entry name" value="Transcriptional activator Myb isoform A"/>
    <property type="match status" value="1"/>
</dbReference>
<keyword evidence="7" id="KW-0175">Coiled coil</keyword>
<dbReference type="SMART" id="SM00717">
    <property type="entry name" value="SANT"/>
    <property type="match status" value="3"/>
</dbReference>
<dbReference type="Gene3D" id="1.10.10.60">
    <property type="entry name" value="Homeodomain-like"/>
    <property type="match status" value="3"/>
</dbReference>
<dbReference type="EMBL" id="JABWDY010028277">
    <property type="protein sequence ID" value="KAF5187219.1"/>
    <property type="molecule type" value="Genomic_DNA"/>
</dbReference>
<evidence type="ECO:0000256" key="7">
    <source>
        <dbReference type="SAM" id="Coils"/>
    </source>
</evidence>
<gene>
    <name evidence="11" type="ORF">FRX31_023194</name>
</gene>
<feature type="domain" description="Myb-like" evidence="9">
    <location>
        <begin position="96"/>
        <end position="147"/>
    </location>
</feature>
<evidence type="ECO:0000256" key="1">
    <source>
        <dbReference type="ARBA" id="ARBA00004123"/>
    </source>
</evidence>
<comment type="caution">
    <text evidence="11">The sequence shown here is derived from an EMBL/GenBank/DDBJ whole genome shotgun (WGS) entry which is preliminary data.</text>
</comment>
<dbReference type="FunFam" id="1.10.10.60:FF:000324">
    <property type="entry name" value="Transcription factor MYB3R-2"/>
    <property type="match status" value="1"/>
</dbReference>
<evidence type="ECO:0000256" key="2">
    <source>
        <dbReference type="ARBA" id="ARBA00022737"/>
    </source>
</evidence>
<dbReference type="GO" id="GO:0005634">
    <property type="term" value="C:nucleus"/>
    <property type="evidence" value="ECO:0007669"/>
    <property type="project" value="UniProtKB-SubCell"/>
</dbReference>
<dbReference type="CDD" id="cd00167">
    <property type="entry name" value="SANT"/>
    <property type="match status" value="3"/>
</dbReference>
<keyword evidence="2" id="KW-0677">Repeat</keyword>
<dbReference type="PROSITE" id="PS51294">
    <property type="entry name" value="HTH_MYB"/>
    <property type="match status" value="3"/>
</dbReference>
<protein>
    <submittedName>
        <fullName evidence="11">Transcription factor myb3r-1</fullName>
    </submittedName>
</protein>
<keyword evidence="12" id="KW-1185">Reference proteome</keyword>
<keyword evidence="4" id="KW-0238">DNA-binding</keyword>
<proteinExistence type="predicted"/>
<keyword evidence="6" id="KW-0539">Nucleus</keyword>
<dbReference type="InterPro" id="IPR001005">
    <property type="entry name" value="SANT/Myb"/>
</dbReference>
<dbReference type="InterPro" id="IPR009057">
    <property type="entry name" value="Homeodomain-like_sf"/>
</dbReference>
<sequence>MEVVKKEDTNVVTVAALSSPILEVSLDTALPKLASVQGRTSGPTRRSTKGGWTEQEDDMLTKAVKLYNGKNWKKIAECFPGRSDVQCLHRWQKVLNPDLVKGPWSKEEDERILELVEKYGCKKWSVIAQSLPGRIGKQCRERWHNHLNPAIKKHAWTKEEELALISAHQIYGNKWAEIAKFLPGRADNSIKNHWNCSVKKKLDSYLASGLAGDLGINSYDSYNHEWKDVSIKPKVSAHNQEILCPLDPKKDSDDDIDFNLGVSVHGVSCREQKDVQSHLESIEREKRCLKEDIDCQKKLPSRIRLECETHIARTLSSELFGEDASYDCTSDDVHHSSVETEVSCGISHGDPINHCNSSPGLSEELSLSLSSFGDPLDGMCGRKNGLSPDIALPFATKRTPETPKRPRHYASCLQESGDLNSKPSVECYTIFPNLLPGDCGRENGHVQRRGQVVTTPLQSEDISFGPLFYEPPERMNPGIVVKNVQLANSPLSCSTPSSNGSISVNGSTPETILRTAAKNFKNTPSIIRKRMRGTSGHDCNASDYSDVCMSEVRSGSSTDSQGSPYSCDHVLAGQKNLTSAHLLDVKWLSLSSPSLQPESDVSTKSVEKCLEYAFDLAWDNSKGKCSDTASESDSVGEISTSNMDLMPSNKSDDSPRESSNHNFLVLGLGINCDSVI</sequence>
<feature type="region of interest" description="Disordered" evidence="8">
    <location>
        <begin position="622"/>
        <end position="658"/>
    </location>
</feature>
<evidence type="ECO:0000256" key="5">
    <source>
        <dbReference type="ARBA" id="ARBA00023163"/>
    </source>
</evidence>
<evidence type="ECO:0000256" key="8">
    <source>
        <dbReference type="SAM" id="MobiDB-lite"/>
    </source>
</evidence>
<evidence type="ECO:0000256" key="3">
    <source>
        <dbReference type="ARBA" id="ARBA00023015"/>
    </source>
</evidence>
<evidence type="ECO:0000313" key="11">
    <source>
        <dbReference type="EMBL" id="KAF5187219.1"/>
    </source>
</evidence>
<dbReference type="AlphaFoldDB" id="A0A7J6VQ45"/>
<dbReference type="PROSITE" id="PS50090">
    <property type="entry name" value="MYB_LIKE"/>
    <property type="match status" value="3"/>
</dbReference>
<dbReference type="Pfam" id="PF00249">
    <property type="entry name" value="Myb_DNA-binding"/>
    <property type="match status" value="3"/>
</dbReference>
<reference evidence="11 12" key="1">
    <citation type="submission" date="2020-06" db="EMBL/GenBank/DDBJ databases">
        <title>Transcriptomic and genomic resources for Thalictrum thalictroides and T. hernandezii: Facilitating candidate gene discovery in an emerging model plant lineage.</title>
        <authorList>
            <person name="Arias T."/>
            <person name="Riano-Pachon D.M."/>
            <person name="Di Stilio V.S."/>
        </authorList>
    </citation>
    <scope>NUCLEOTIDE SEQUENCE [LARGE SCALE GENOMIC DNA]</scope>
    <source>
        <strain evidence="12">cv. WT478/WT964</strain>
        <tissue evidence="11">Leaves</tissue>
    </source>
</reference>
<dbReference type="Proteomes" id="UP000554482">
    <property type="component" value="Unassembled WGS sequence"/>
</dbReference>
<dbReference type="PANTHER" id="PTHR45614:SF232">
    <property type="entry name" value="TRANSCRIPTION FACTOR MYB3R-2"/>
    <property type="match status" value="1"/>
</dbReference>
<evidence type="ECO:0000256" key="4">
    <source>
        <dbReference type="ARBA" id="ARBA00023125"/>
    </source>
</evidence>
<feature type="domain" description="Myb-like" evidence="9">
    <location>
        <begin position="44"/>
        <end position="95"/>
    </location>
</feature>
<feature type="compositionally biased region" description="Polar residues" evidence="8">
    <location>
        <begin position="627"/>
        <end position="643"/>
    </location>
</feature>
<feature type="domain" description="Myb-like" evidence="9">
    <location>
        <begin position="148"/>
        <end position="198"/>
    </location>
</feature>
<comment type="subcellular location">
    <subcellularLocation>
        <location evidence="1">Nucleus</location>
    </subcellularLocation>
</comment>
<keyword evidence="3" id="KW-0805">Transcription regulation</keyword>
<dbReference type="InterPro" id="IPR017930">
    <property type="entry name" value="Myb_dom"/>
</dbReference>
<feature type="domain" description="HTH myb-type" evidence="10">
    <location>
        <begin position="96"/>
        <end position="151"/>
    </location>
</feature>
<feature type="coiled-coil region" evidence="7">
    <location>
        <begin position="272"/>
        <end position="299"/>
    </location>
</feature>
<dbReference type="OrthoDB" id="2143914at2759"/>
<dbReference type="SUPFAM" id="SSF46689">
    <property type="entry name" value="Homeodomain-like"/>
    <property type="match status" value="2"/>
</dbReference>
<organism evidence="11 12">
    <name type="scientific">Thalictrum thalictroides</name>
    <name type="common">Rue-anemone</name>
    <name type="synonym">Anemone thalictroides</name>
    <dbReference type="NCBI Taxonomy" id="46969"/>
    <lineage>
        <taxon>Eukaryota</taxon>
        <taxon>Viridiplantae</taxon>
        <taxon>Streptophyta</taxon>
        <taxon>Embryophyta</taxon>
        <taxon>Tracheophyta</taxon>
        <taxon>Spermatophyta</taxon>
        <taxon>Magnoliopsida</taxon>
        <taxon>Ranunculales</taxon>
        <taxon>Ranunculaceae</taxon>
        <taxon>Thalictroideae</taxon>
        <taxon>Thalictrum</taxon>
    </lineage>
</organism>
<evidence type="ECO:0000259" key="10">
    <source>
        <dbReference type="PROSITE" id="PS51294"/>
    </source>
</evidence>
<evidence type="ECO:0000313" key="12">
    <source>
        <dbReference type="Proteomes" id="UP000554482"/>
    </source>
</evidence>
<dbReference type="FunFam" id="1.10.10.60:FF:000010">
    <property type="entry name" value="Transcriptional activator Myb isoform A"/>
    <property type="match status" value="1"/>
</dbReference>